<dbReference type="Gene3D" id="1.10.10.10">
    <property type="entry name" value="Winged helix-like DNA-binding domain superfamily/Winged helix DNA-binding domain"/>
    <property type="match status" value="1"/>
</dbReference>
<dbReference type="AlphaFoldDB" id="A0A1H2ZBP5"/>
<keyword evidence="7" id="KW-1185">Reference proteome</keyword>
<dbReference type="STRING" id="356660.SAMN05444336_103429"/>
<dbReference type="PANTHER" id="PTHR33164:SF44">
    <property type="entry name" value="TRANSCRIPTIONAL REGULATORY PROTEIN"/>
    <property type="match status" value="1"/>
</dbReference>
<evidence type="ECO:0000259" key="5">
    <source>
        <dbReference type="PROSITE" id="PS50995"/>
    </source>
</evidence>
<dbReference type="InterPro" id="IPR000835">
    <property type="entry name" value="HTH_MarR-typ"/>
</dbReference>
<dbReference type="RefSeq" id="WP_092681857.1">
    <property type="nucleotide sequence ID" value="NZ_FNMZ01000003.1"/>
</dbReference>
<dbReference type="SUPFAM" id="SSF46785">
    <property type="entry name" value="Winged helix' DNA-binding domain"/>
    <property type="match status" value="1"/>
</dbReference>
<dbReference type="SMART" id="SM00347">
    <property type="entry name" value="HTH_MARR"/>
    <property type="match status" value="1"/>
</dbReference>
<dbReference type="InterPro" id="IPR036388">
    <property type="entry name" value="WH-like_DNA-bd_sf"/>
</dbReference>
<gene>
    <name evidence="6" type="ORF">SAMN05444336_103429</name>
</gene>
<evidence type="ECO:0000256" key="1">
    <source>
        <dbReference type="ARBA" id="ARBA00023015"/>
    </source>
</evidence>
<dbReference type="PROSITE" id="PS01117">
    <property type="entry name" value="HTH_MARR_1"/>
    <property type="match status" value="1"/>
</dbReference>
<feature type="region of interest" description="Disordered" evidence="4">
    <location>
        <begin position="1"/>
        <end position="26"/>
    </location>
</feature>
<dbReference type="EMBL" id="FNMZ01000003">
    <property type="protein sequence ID" value="SDX14398.1"/>
    <property type="molecule type" value="Genomic_DNA"/>
</dbReference>
<dbReference type="Proteomes" id="UP000199118">
    <property type="component" value="Unassembled WGS sequence"/>
</dbReference>
<accession>A0A1H2ZBP5</accession>
<keyword evidence="3" id="KW-0804">Transcription</keyword>
<evidence type="ECO:0000256" key="3">
    <source>
        <dbReference type="ARBA" id="ARBA00023163"/>
    </source>
</evidence>
<dbReference type="PANTHER" id="PTHR33164">
    <property type="entry name" value="TRANSCRIPTIONAL REGULATOR, MARR FAMILY"/>
    <property type="match status" value="1"/>
</dbReference>
<sequence length="192" mass="21100">MRPAPGAKPADPGARTSTESVRPSRRAGLTRGDQLLFLTDAQLRQGVELMFFAYRDMISDADKVLESRGYGRAHHRCLHFVWRRPGMSVTDLLETLAVTKQSLNRVLRQLVEDGLILSAVGAADRRQRLLTLTPEGETLVRTISDAQNARMRRVFMEAGADAVQGFKTVLAGMIDEGGREAVLALVNDQGPS</sequence>
<feature type="domain" description="HTH marR-type" evidence="5">
    <location>
        <begin position="40"/>
        <end position="175"/>
    </location>
</feature>
<evidence type="ECO:0000256" key="4">
    <source>
        <dbReference type="SAM" id="MobiDB-lite"/>
    </source>
</evidence>
<dbReference type="InterPro" id="IPR036390">
    <property type="entry name" value="WH_DNA-bd_sf"/>
</dbReference>
<dbReference type="PROSITE" id="PS50995">
    <property type="entry name" value="HTH_MARR_2"/>
    <property type="match status" value="1"/>
</dbReference>
<dbReference type="GO" id="GO:0006950">
    <property type="term" value="P:response to stress"/>
    <property type="evidence" value="ECO:0007669"/>
    <property type="project" value="TreeGrafter"/>
</dbReference>
<dbReference type="GO" id="GO:0003677">
    <property type="term" value="F:DNA binding"/>
    <property type="evidence" value="ECO:0007669"/>
    <property type="project" value="UniProtKB-KW"/>
</dbReference>
<dbReference type="InterPro" id="IPR039422">
    <property type="entry name" value="MarR/SlyA-like"/>
</dbReference>
<proteinExistence type="predicted"/>
<reference evidence="6 7" key="1">
    <citation type="submission" date="2016-10" db="EMBL/GenBank/DDBJ databases">
        <authorList>
            <person name="de Groot N.N."/>
        </authorList>
    </citation>
    <scope>NUCLEOTIDE SEQUENCE [LARGE SCALE GENOMIC DNA]</scope>
    <source>
        <strain evidence="6 7">DSM 17890</strain>
    </source>
</reference>
<evidence type="ECO:0000256" key="2">
    <source>
        <dbReference type="ARBA" id="ARBA00023125"/>
    </source>
</evidence>
<keyword evidence="2" id="KW-0238">DNA-binding</keyword>
<feature type="compositionally biased region" description="Low complexity" evidence="4">
    <location>
        <begin position="1"/>
        <end position="14"/>
    </location>
</feature>
<evidence type="ECO:0000313" key="6">
    <source>
        <dbReference type="EMBL" id="SDX14398.1"/>
    </source>
</evidence>
<protein>
    <submittedName>
        <fullName evidence="6">Transcriptional regulator, MarR family</fullName>
    </submittedName>
</protein>
<keyword evidence="1" id="KW-0805">Transcription regulation</keyword>
<dbReference type="Pfam" id="PF12802">
    <property type="entry name" value="MarR_2"/>
    <property type="match status" value="1"/>
</dbReference>
<organism evidence="6 7">
    <name type="scientific">Albimonas donghaensis</name>
    <dbReference type="NCBI Taxonomy" id="356660"/>
    <lineage>
        <taxon>Bacteria</taxon>
        <taxon>Pseudomonadati</taxon>
        <taxon>Pseudomonadota</taxon>
        <taxon>Alphaproteobacteria</taxon>
        <taxon>Rhodobacterales</taxon>
        <taxon>Paracoccaceae</taxon>
        <taxon>Albimonas</taxon>
    </lineage>
</organism>
<dbReference type="InterPro" id="IPR023187">
    <property type="entry name" value="Tscrpt_reg_MarR-type_CS"/>
</dbReference>
<dbReference type="GO" id="GO:0003700">
    <property type="term" value="F:DNA-binding transcription factor activity"/>
    <property type="evidence" value="ECO:0007669"/>
    <property type="project" value="InterPro"/>
</dbReference>
<dbReference type="PRINTS" id="PR00598">
    <property type="entry name" value="HTHMARR"/>
</dbReference>
<evidence type="ECO:0000313" key="7">
    <source>
        <dbReference type="Proteomes" id="UP000199118"/>
    </source>
</evidence>
<name>A0A1H2ZBP5_9RHOB</name>
<dbReference type="OrthoDB" id="9799368at2"/>